<dbReference type="InterPro" id="IPR036028">
    <property type="entry name" value="SH3-like_dom_sf"/>
</dbReference>
<sequence length="277" mass="28941">MVPGDRQRIIEANRSVRSIKNELESLLEKGAIADDVFDKINALLPSESSISGAIQASSLAQRIADTHLSPTAAPFTPPPTSTPGQQAAPPSYSQSTGGSGGGGPPPLPGRNPPHAAPGKPVIAHVRALYPYTAADPRDCSFQKDDRIAVYEHMNDDWWMGRNARTGQEGIFPKCYVEPEPSHMRPTGNSWDEKAGGAASYHPPPQPTYAAGAYPTPPDQVSPYNANVPPMAVADQGSGSGGGSKMGETGKKFGKKLGNAAIFGAGATIGSNIVNSIF</sequence>
<keyword evidence="1 2" id="KW-0728">SH3 domain</keyword>
<dbReference type="PROSITE" id="PS50002">
    <property type="entry name" value="SH3"/>
    <property type="match status" value="1"/>
</dbReference>
<evidence type="ECO:0000256" key="1">
    <source>
        <dbReference type="ARBA" id="ARBA00022443"/>
    </source>
</evidence>
<feature type="compositionally biased region" description="Low complexity" evidence="3">
    <location>
        <begin position="82"/>
        <end position="96"/>
    </location>
</feature>
<evidence type="ECO:0000313" key="5">
    <source>
        <dbReference type="EMBL" id="KAK3943090.1"/>
    </source>
</evidence>
<dbReference type="Pfam" id="PF00018">
    <property type="entry name" value="SH3_1"/>
    <property type="match status" value="1"/>
</dbReference>
<dbReference type="Gene3D" id="2.30.30.40">
    <property type="entry name" value="SH3 Domains"/>
    <property type="match status" value="1"/>
</dbReference>
<proteinExistence type="predicted"/>
<gene>
    <name evidence="5" type="ORF">QBC46DRAFT_378155</name>
</gene>
<dbReference type="Proteomes" id="UP001303473">
    <property type="component" value="Unassembled WGS sequence"/>
</dbReference>
<feature type="compositionally biased region" description="Pro residues" evidence="3">
    <location>
        <begin position="103"/>
        <end position="115"/>
    </location>
</feature>
<name>A0AAN6NC73_9PEZI</name>
<feature type="region of interest" description="Disordered" evidence="3">
    <location>
        <begin position="69"/>
        <end position="118"/>
    </location>
</feature>
<evidence type="ECO:0000256" key="2">
    <source>
        <dbReference type="PROSITE-ProRule" id="PRU00192"/>
    </source>
</evidence>
<reference evidence="6" key="1">
    <citation type="journal article" date="2023" name="Mol. Phylogenet. Evol.">
        <title>Genome-scale phylogeny and comparative genomics of the fungal order Sordariales.</title>
        <authorList>
            <person name="Hensen N."/>
            <person name="Bonometti L."/>
            <person name="Westerberg I."/>
            <person name="Brannstrom I.O."/>
            <person name="Guillou S."/>
            <person name="Cros-Aarteil S."/>
            <person name="Calhoun S."/>
            <person name="Haridas S."/>
            <person name="Kuo A."/>
            <person name="Mondo S."/>
            <person name="Pangilinan J."/>
            <person name="Riley R."/>
            <person name="LaButti K."/>
            <person name="Andreopoulos B."/>
            <person name="Lipzen A."/>
            <person name="Chen C."/>
            <person name="Yan M."/>
            <person name="Daum C."/>
            <person name="Ng V."/>
            <person name="Clum A."/>
            <person name="Steindorff A."/>
            <person name="Ohm R.A."/>
            <person name="Martin F."/>
            <person name="Silar P."/>
            <person name="Natvig D.O."/>
            <person name="Lalanne C."/>
            <person name="Gautier V."/>
            <person name="Ament-Velasquez S.L."/>
            <person name="Kruys A."/>
            <person name="Hutchinson M.I."/>
            <person name="Powell A.J."/>
            <person name="Barry K."/>
            <person name="Miller A.N."/>
            <person name="Grigoriev I.V."/>
            <person name="Debuchy R."/>
            <person name="Gladieux P."/>
            <person name="Hiltunen Thoren M."/>
            <person name="Johannesson H."/>
        </authorList>
    </citation>
    <scope>NUCLEOTIDE SEQUENCE [LARGE SCALE GENOMIC DNA]</scope>
    <source>
        <strain evidence="6">CBS 340.73</strain>
    </source>
</reference>
<dbReference type="EMBL" id="MU853768">
    <property type="protein sequence ID" value="KAK3943090.1"/>
    <property type="molecule type" value="Genomic_DNA"/>
</dbReference>
<accession>A0AAN6NC73</accession>
<dbReference type="PANTHER" id="PTHR45929">
    <property type="entry name" value="JAK PATHWAY SIGNAL TRANSDUCTION ADAPTOR MOLECULE"/>
    <property type="match status" value="1"/>
</dbReference>
<organism evidence="5 6">
    <name type="scientific">Diplogelasinospora grovesii</name>
    <dbReference type="NCBI Taxonomy" id="303347"/>
    <lineage>
        <taxon>Eukaryota</taxon>
        <taxon>Fungi</taxon>
        <taxon>Dikarya</taxon>
        <taxon>Ascomycota</taxon>
        <taxon>Pezizomycotina</taxon>
        <taxon>Sordariomycetes</taxon>
        <taxon>Sordariomycetidae</taxon>
        <taxon>Sordariales</taxon>
        <taxon>Diplogelasinosporaceae</taxon>
        <taxon>Diplogelasinospora</taxon>
    </lineage>
</organism>
<dbReference type="InterPro" id="IPR050670">
    <property type="entry name" value="STAM"/>
</dbReference>
<dbReference type="InterPro" id="IPR001452">
    <property type="entry name" value="SH3_domain"/>
</dbReference>
<dbReference type="PRINTS" id="PR00452">
    <property type="entry name" value="SH3DOMAIN"/>
</dbReference>
<keyword evidence="6" id="KW-1185">Reference proteome</keyword>
<dbReference type="SUPFAM" id="SSF50044">
    <property type="entry name" value="SH3-domain"/>
    <property type="match status" value="1"/>
</dbReference>
<evidence type="ECO:0000313" key="6">
    <source>
        <dbReference type="Proteomes" id="UP001303473"/>
    </source>
</evidence>
<feature type="domain" description="SH3" evidence="4">
    <location>
        <begin position="120"/>
        <end position="181"/>
    </location>
</feature>
<dbReference type="AlphaFoldDB" id="A0AAN6NC73"/>
<evidence type="ECO:0000256" key="3">
    <source>
        <dbReference type="SAM" id="MobiDB-lite"/>
    </source>
</evidence>
<protein>
    <submittedName>
        <fullName evidence="5">SH3 domain-containing protein</fullName>
    </submittedName>
</protein>
<dbReference type="CDD" id="cd00174">
    <property type="entry name" value="SH3"/>
    <property type="match status" value="1"/>
</dbReference>
<dbReference type="PANTHER" id="PTHR45929:SF7">
    <property type="entry name" value="LAS SEVENTEEN-BINDING PROTEIN 1"/>
    <property type="match status" value="1"/>
</dbReference>
<dbReference type="SMART" id="SM00326">
    <property type="entry name" value="SH3"/>
    <property type="match status" value="1"/>
</dbReference>
<comment type="caution">
    <text evidence="5">The sequence shown here is derived from an EMBL/GenBank/DDBJ whole genome shotgun (WGS) entry which is preliminary data.</text>
</comment>
<evidence type="ECO:0000259" key="4">
    <source>
        <dbReference type="PROSITE" id="PS50002"/>
    </source>
</evidence>